<evidence type="ECO:0000256" key="4">
    <source>
        <dbReference type="ARBA" id="ARBA00022475"/>
    </source>
</evidence>
<evidence type="ECO:0000313" key="10">
    <source>
        <dbReference type="Proteomes" id="UP001082703"/>
    </source>
</evidence>
<dbReference type="InterPro" id="IPR003593">
    <property type="entry name" value="AAA+_ATPase"/>
</dbReference>
<dbReference type="Pfam" id="PF08352">
    <property type="entry name" value="oligo_HPY"/>
    <property type="match status" value="1"/>
</dbReference>
<comment type="caution">
    <text evidence="9">The sequence shown here is derived from an EMBL/GenBank/DDBJ whole genome shotgun (WGS) entry which is preliminary data.</text>
</comment>
<dbReference type="PROSITE" id="PS50893">
    <property type="entry name" value="ABC_TRANSPORTER_2"/>
    <property type="match status" value="1"/>
</dbReference>
<dbReference type="InterPro" id="IPR050388">
    <property type="entry name" value="ABC_Ni/Peptide_Import"/>
</dbReference>
<dbReference type="CDD" id="cd03257">
    <property type="entry name" value="ABC_NikE_OppD_transporters"/>
    <property type="match status" value="1"/>
</dbReference>
<name>A0ABT4BTW1_9FIRM</name>
<dbReference type="InterPro" id="IPR003439">
    <property type="entry name" value="ABC_transporter-like_ATP-bd"/>
</dbReference>
<sequence>MSERKQILKIRDLSVSFHTANGLVRAVRGLNMDVYKGETVAIVGESGSGKSVTVKEVMGIHTPNEVIEGGSIAFTYDSGSGEKTVDLLTISPHFMQNQLKGKHIAMVFQDPMTSLDPTMTIGKQLMEGMMLHLHLSRKEAAGRAVELLQMVGISDPEKRLKNYPHQLSGGMRQRVVIAIALSCDPDLLICDEPTTALDVTIQARILQLIMDLQKKFNISVIFITHNLGVVAKVADYVNVMYAGKIIETGRTEDVFFDPRHPYTWGLLSSMPDLSGNKEDRLYTIQGNPPNLLNEIKGDAFAPRNPYALEIDFEEEPPMFKINSHHQAATWLLDPRSPKVEMPDQLRRRIEIMKREDASNGGN</sequence>
<keyword evidence="6 9" id="KW-0067">ATP-binding</keyword>
<dbReference type="SUPFAM" id="SSF52540">
    <property type="entry name" value="P-loop containing nucleoside triphosphate hydrolases"/>
    <property type="match status" value="1"/>
</dbReference>
<organism evidence="9 10">
    <name type="scientific">Caproiciproducens galactitolivorans</name>
    <dbReference type="NCBI Taxonomy" id="642589"/>
    <lineage>
        <taxon>Bacteria</taxon>
        <taxon>Bacillati</taxon>
        <taxon>Bacillota</taxon>
        <taxon>Clostridia</taxon>
        <taxon>Eubacteriales</taxon>
        <taxon>Acutalibacteraceae</taxon>
        <taxon>Caproiciproducens</taxon>
    </lineage>
</organism>
<accession>A0ABT4BTW1</accession>
<gene>
    <name evidence="9" type="ORF">OUY18_04485</name>
</gene>
<evidence type="ECO:0000259" key="8">
    <source>
        <dbReference type="PROSITE" id="PS50893"/>
    </source>
</evidence>
<evidence type="ECO:0000256" key="5">
    <source>
        <dbReference type="ARBA" id="ARBA00022741"/>
    </source>
</evidence>
<comment type="similarity">
    <text evidence="2">Belongs to the ABC transporter superfamily.</text>
</comment>
<keyword evidence="5" id="KW-0547">Nucleotide-binding</keyword>
<evidence type="ECO:0000256" key="2">
    <source>
        <dbReference type="ARBA" id="ARBA00005417"/>
    </source>
</evidence>
<proteinExistence type="inferred from homology"/>
<dbReference type="SMART" id="SM00382">
    <property type="entry name" value="AAA"/>
    <property type="match status" value="1"/>
</dbReference>
<evidence type="ECO:0000256" key="7">
    <source>
        <dbReference type="ARBA" id="ARBA00023136"/>
    </source>
</evidence>
<evidence type="ECO:0000256" key="1">
    <source>
        <dbReference type="ARBA" id="ARBA00004202"/>
    </source>
</evidence>
<dbReference type="PROSITE" id="PS00211">
    <property type="entry name" value="ABC_TRANSPORTER_1"/>
    <property type="match status" value="1"/>
</dbReference>
<dbReference type="GO" id="GO:0005524">
    <property type="term" value="F:ATP binding"/>
    <property type="evidence" value="ECO:0007669"/>
    <property type="project" value="UniProtKB-KW"/>
</dbReference>
<dbReference type="Gene3D" id="3.40.50.300">
    <property type="entry name" value="P-loop containing nucleotide triphosphate hydrolases"/>
    <property type="match status" value="1"/>
</dbReference>
<dbReference type="InterPro" id="IPR017871">
    <property type="entry name" value="ABC_transporter-like_CS"/>
</dbReference>
<dbReference type="PANTHER" id="PTHR43297:SF2">
    <property type="entry name" value="DIPEPTIDE TRANSPORT ATP-BINDING PROTEIN DPPD"/>
    <property type="match status" value="1"/>
</dbReference>
<keyword evidence="7" id="KW-0472">Membrane</keyword>
<comment type="subcellular location">
    <subcellularLocation>
        <location evidence="1">Cell membrane</location>
        <topology evidence="1">Peripheral membrane protein</topology>
    </subcellularLocation>
</comment>
<dbReference type="EMBL" id="JAPOHA010000003">
    <property type="protein sequence ID" value="MCY1713513.1"/>
    <property type="molecule type" value="Genomic_DNA"/>
</dbReference>
<protein>
    <submittedName>
        <fullName evidence="9">ABC transporter ATP-binding protein</fullName>
    </submittedName>
</protein>
<evidence type="ECO:0000256" key="3">
    <source>
        <dbReference type="ARBA" id="ARBA00022448"/>
    </source>
</evidence>
<keyword evidence="4" id="KW-1003">Cell membrane</keyword>
<dbReference type="Pfam" id="PF00005">
    <property type="entry name" value="ABC_tran"/>
    <property type="match status" value="1"/>
</dbReference>
<dbReference type="NCBIfam" id="TIGR01727">
    <property type="entry name" value="oligo_HPY"/>
    <property type="match status" value="1"/>
</dbReference>
<dbReference type="RefSeq" id="WP_268057526.1">
    <property type="nucleotide sequence ID" value="NZ_JAPOHA010000003.1"/>
</dbReference>
<keyword evidence="10" id="KW-1185">Reference proteome</keyword>
<evidence type="ECO:0000313" key="9">
    <source>
        <dbReference type="EMBL" id="MCY1713513.1"/>
    </source>
</evidence>
<keyword evidence="3" id="KW-0813">Transport</keyword>
<feature type="domain" description="ABC transporter" evidence="8">
    <location>
        <begin position="8"/>
        <end position="267"/>
    </location>
</feature>
<evidence type="ECO:0000256" key="6">
    <source>
        <dbReference type="ARBA" id="ARBA00022840"/>
    </source>
</evidence>
<dbReference type="InterPro" id="IPR013563">
    <property type="entry name" value="Oligopep_ABC_C"/>
</dbReference>
<dbReference type="InterPro" id="IPR027417">
    <property type="entry name" value="P-loop_NTPase"/>
</dbReference>
<reference evidence="9 10" key="1">
    <citation type="submission" date="2022-11" db="EMBL/GenBank/DDBJ databases">
        <authorList>
            <person name="Caiyu Z."/>
        </authorList>
    </citation>
    <scope>NUCLEOTIDE SEQUENCE [LARGE SCALE GENOMIC DNA]</scope>
    <source>
        <strain evidence="9 10">YR-4</strain>
    </source>
</reference>
<dbReference type="Proteomes" id="UP001082703">
    <property type="component" value="Unassembled WGS sequence"/>
</dbReference>
<dbReference type="PANTHER" id="PTHR43297">
    <property type="entry name" value="OLIGOPEPTIDE TRANSPORT ATP-BINDING PROTEIN APPD"/>
    <property type="match status" value="1"/>
</dbReference>